<evidence type="ECO:0000256" key="1">
    <source>
        <dbReference type="SAM" id="Phobius"/>
    </source>
</evidence>
<accession>A0A1H3U2C5</accession>
<dbReference type="EMBL" id="FNPZ01000010">
    <property type="protein sequence ID" value="SDZ56518.1"/>
    <property type="molecule type" value="Genomic_DNA"/>
</dbReference>
<name>A0A1H3U2C5_9MICO</name>
<dbReference type="AlphaFoldDB" id="A0A1H3U2C5"/>
<evidence type="ECO:0000313" key="2">
    <source>
        <dbReference type="EMBL" id="SDZ56518.1"/>
    </source>
</evidence>
<dbReference type="OrthoDB" id="5116452at2"/>
<reference evidence="2 3" key="1">
    <citation type="submission" date="2016-10" db="EMBL/GenBank/DDBJ databases">
        <authorList>
            <person name="de Groot N.N."/>
        </authorList>
    </citation>
    <scope>NUCLEOTIDE SEQUENCE [LARGE SCALE GENOMIC DNA]</scope>
    <source>
        <strain evidence="2 3">CGMCC 4.3491</strain>
    </source>
</reference>
<protein>
    <submittedName>
        <fullName evidence="2">Uncharacterized protein</fullName>
    </submittedName>
</protein>
<sequence>MRVEARPPRRIWPWFLAGAAVIAAAVVVLVIALRPAPANQVDAAPVSTPTASTTVVTEQEPTGCLGGPGRDAAMLLAAQAAAPHTTNGAVEVAAAMVRWTFRHPGPGADEANQVADDVIASTAAPEFANLAAAAAANPNPSRGVVPDETPFYLSTVPGVWHVESAEPDRAEVSVGSGYVIDGELSPQLRSASTFVLVWQDGAWKLESGSLSRTTQDLYSIGTTFTGGC</sequence>
<dbReference type="STRING" id="381665.SAMN05216554_0045"/>
<keyword evidence="1" id="KW-0812">Transmembrane</keyword>
<keyword evidence="1" id="KW-0472">Membrane</keyword>
<proteinExistence type="predicted"/>
<gene>
    <name evidence="2" type="ORF">SAMN05216554_0045</name>
</gene>
<feature type="transmembrane region" description="Helical" evidence="1">
    <location>
        <begin position="12"/>
        <end position="33"/>
    </location>
</feature>
<evidence type="ECO:0000313" key="3">
    <source>
        <dbReference type="Proteomes" id="UP000198891"/>
    </source>
</evidence>
<keyword evidence="1" id="KW-1133">Transmembrane helix</keyword>
<organism evidence="2 3">
    <name type="scientific">Herbiconiux ginsengi</name>
    <dbReference type="NCBI Taxonomy" id="381665"/>
    <lineage>
        <taxon>Bacteria</taxon>
        <taxon>Bacillati</taxon>
        <taxon>Actinomycetota</taxon>
        <taxon>Actinomycetes</taxon>
        <taxon>Micrococcales</taxon>
        <taxon>Microbacteriaceae</taxon>
        <taxon>Herbiconiux</taxon>
    </lineage>
</organism>
<keyword evidence="3" id="KW-1185">Reference proteome</keyword>
<dbReference type="Proteomes" id="UP000198891">
    <property type="component" value="Unassembled WGS sequence"/>
</dbReference>
<dbReference type="RefSeq" id="WP_092558417.1">
    <property type="nucleotide sequence ID" value="NZ_FNPZ01000010.1"/>
</dbReference>